<organism evidence="6 7">
    <name type="scientific">Pan troglodytes</name>
    <name type="common">Chimpanzee</name>
    <dbReference type="NCBI Taxonomy" id="9598"/>
    <lineage>
        <taxon>Eukaryota</taxon>
        <taxon>Metazoa</taxon>
        <taxon>Chordata</taxon>
        <taxon>Craniata</taxon>
        <taxon>Vertebrata</taxon>
        <taxon>Euteleostomi</taxon>
        <taxon>Mammalia</taxon>
        <taxon>Eutheria</taxon>
        <taxon>Euarchontoglires</taxon>
        <taxon>Primates</taxon>
        <taxon>Haplorrhini</taxon>
        <taxon>Catarrhini</taxon>
        <taxon>Hominidae</taxon>
        <taxon>Pan</taxon>
    </lineage>
</organism>
<dbReference type="FunCoup" id="A0A2I3REX7">
    <property type="interactions" value="90"/>
</dbReference>
<evidence type="ECO:0000313" key="8">
    <source>
        <dbReference type="VGNC" id="VGNC:13260"/>
    </source>
</evidence>
<feature type="domain" description="F-box" evidence="5">
    <location>
        <begin position="158"/>
        <end position="204"/>
    </location>
</feature>
<dbReference type="EMBL" id="AACZ04062348">
    <property type="status" value="NOT_ANNOTATED_CDS"/>
    <property type="molecule type" value="Genomic_DNA"/>
</dbReference>
<protein>
    <recommendedName>
        <fullName evidence="4">F-box only protein 15</fullName>
    </recommendedName>
</protein>
<evidence type="ECO:0000259" key="5">
    <source>
        <dbReference type="PROSITE" id="PS50181"/>
    </source>
</evidence>
<dbReference type="PaxDb" id="9598-ENSPTRP00000017177"/>
<dbReference type="GeneTree" id="ENSGT00390000017498"/>
<dbReference type="AlphaFoldDB" id="A0A2I3REX7"/>
<evidence type="ECO:0000313" key="7">
    <source>
        <dbReference type="Proteomes" id="UP000002277"/>
    </source>
</evidence>
<dbReference type="InterPro" id="IPR001810">
    <property type="entry name" value="F-box_dom"/>
</dbReference>
<dbReference type="Gene3D" id="1.20.1280.50">
    <property type="match status" value="1"/>
</dbReference>
<dbReference type="GO" id="GO:0019005">
    <property type="term" value="C:SCF ubiquitin ligase complex"/>
    <property type="evidence" value="ECO:0000318"/>
    <property type="project" value="GO_Central"/>
</dbReference>
<dbReference type="VGNC" id="VGNC:13260">
    <property type="gene designation" value="FBXO15"/>
</dbReference>
<reference evidence="6" key="2">
    <citation type="submission" date="2025-08" db="UniProtKB">
        <authorList>
            <consortium name="Ensembl"/>
        </authorList>
    </citation>
    <scope>IDENTIFICATION</scope>
</reference>
<dbReference type="Bgee" id="ENSPTRG00000010109">
    <property type="expression patterns" value="Expressed in testis and 14 other cell types or tissues"/>
</dbReference>
<evidence type="ECO:0000256" key="1">
    <source>
        <dbReference type="ARBA" id="ARBA00003437"/>
    </source>
</evidence>
<proteinExistence type="predicted"/>
<dbReference type="PANTHER" id="PTHR46731:SF1">
    <property type="entry name" value="F-BOX ONLY PROTEIN 15"/>
    <property type="match status" value="1"/>
</dbReference>
<comment type="function">
    <text evidence="1">Substrate-recognition component of the SCF (SKP1-CUL1-F-box protein)-type E3 ubiquitin ligase complex.</text>
</comment>
<dbReference type="EMBL" id="AACZ04062349">
    <property type="status" value="NOT_ANNOTATED_CDS"/>
    <property type="molecule type" value="Genomic_DNA"/>
</dbReference>
<evidence type="ECO:0000313" key="6">
    <source>
        <dbReference type="Ensembl" id="ENSPTRP00000063186.1"/>
    </source>
</evidence>
<evidence type="ECO:0000256" key="2">
    <source>
        <dbReference type="ARBA" id="ARBA00022786"/>
    </source>
</evidence>
<keyword evidence="2" id="KW-0833">Ubl conjugation pathway</keyword>
<keyword evidence="7" id="KW-1185">Reference proteome</keyword>
<dbReference type="SMART" id="SM00256">
    <property type="entry name" value="FBOX"/>
    <property type="match status" value="1"/>
</dbReference>
<dbReference type="CDD" id="cd22093">
    <property type="entry name" value="F-box_FBXO15"/>
    <property type="match status" value="1"/>
</dbReference>
<dbReference type="SUPFAM" id="SSF81383">
    <property type="entry name" value="F-box domain"/>
    <property type="match status" value="1"/>
</dbReference>
<reference evidence="6 7" key="1">
    <citation type="journal article" date="2005" name="Nature">
        <title>Initial sequence of the chimpanzee genome and comparison with the human genome.</title>
        <authorList>
            <consortium name="Chimpanzee sequencing and analysis consortium"/>
        </authorList>
    </citation>
    <scope>NUCLEOTIDE SEQUENCE [LARGE SCALE GENOMIC DNA]</scope>
</reference>
<accession>A0A2I3REX7</accession>
<evidence type="ECO:0000256" key="4">
    <source>
        <dbReference type="ARBA" id="ARBA00068832"/>
    </source>
</evidence>
<evidence type="ECO:0000256" key="3">
    <source>
        <dbReference type="ARBA" id="ARBA00062469"/>
    </source>
</evidence>
<gene>
    <name evidence="6 8" type="primary">FBXO15</name>
</gene>
<dbReference type="InterPro" id="IPR036047">
    <property type="entry name" value="F-box-like_dom_sf"/>
</dbReference>
<dbReference type="PANTHER" id="PTHR46731">
    <property type="entry name" value="F-BOX ONLY PROTEIN 15"/>
    <property type="match status" value="1"/>
</dbReference>
<dbReference type="Ensembl" id="ENSPTRT00000109083.1">
    <property type="protein sequence ID" value="ENSPTRP00000063186.1"/>
    <property type="gene ID" value="ENSPTRG00000010109.4"/>
</dbReference>
<dbReference type="Proteomes" id="UP000002277">
    <property type="component" value="Chromosome 18"/>
</dbReference>
<dbReference type="PROSITE" id="PS50181">
    <property type="entry name" value="FBOX"/>
    <property type="match status" value="1"/>
</dbReference>
<comment type="subunit">
    <text evidence="3">Directly interacts with SKP1 and CUL1.</text>
</comment>
<dbReference type="InParanoid" id="A0A2I3REX7"/>
<name>A0A2I3REX7_PANTR</name>
<dbReference type="Pfam" id="PF12937">
    <property type="entry name" value="F-box-like"/>
    <property type="match status" value="1"/>
</dbReference>
<reference evidence="6" key="3">
    <citation type="submission" date="2025-09" db="UniProtKB">
        <authorList>
            <consortium name="Ensembl"/>
        </authorList>
    </citation>
    <scope>IDENTIFICATION</scope>
</reference>
<dbReference type="FunFam" id="1.20.1280.50:FF:000061">
    <property type="entry name" value="F-box only protein 15"/>
    <property type="match status" value="1"/>
</dbReference>
<sequence>MVKPRTWLGALGGRMLGVGREAEARKFLEARFVSGCLARCRLRKRGRIVTFAHARMRIRGVATCGRGGGACTLRFSPGRSCGELLVSMATGRGRILRQHWLGLQTLRGPSRGGGAARGRARAFGCRKGPGVKLSAGSAALRCHARGGQHWESSFSCCSGFLDGMPSEILLKIFSYLDAVSLLCTGCVSRRFYHLANDNFIWIGIYSTAFSPARSNWKFNSVEKIAMSMSFLSVQDKEAGYWKKEYITKQIASVKAALADILKPVNPYTGLPVKTKEALRIFGLGWAIILKEKSGKEYIMEHVDLSINDTSVTVIWYGKKWPCLASLSTLDLCGMTPVFTDWYKTPTKHRLRWHSLIAKYNLSHLTVSTMIGCDRLIRIFCLHPGLLVGVWKKEEELAFVMANLHFHHLVERSTLGSATIPYELPPHSPFLDDSPEYGLHGYQLHVDLHSGGVFYLCGTFRNLFTKRGNIENGHVKLIVIHLKNNREHLPLIGKVGLSWKTDIFDGCIKSCSMMDVTLLDEHGKPFWCFSSPVCLRSPATPSDSSSFLGQTYNVDYVDAEGRVHVELVWIRETEEYLIVNLVLYLSIAKINHWFGTEY</sequence>